<dbReference type="AlphaFoldDB" id="A0A482XZX1"/>
<evidence type="ECO:0000313" key="2">
    <source>
        <dbReference type="Proteomes" id="UP000292704"/>
    </source>
</evidence>
<dbReference type="RefSeq" id="WP_007110521.1">
    <property type="nucleotide sequence ID" value="NZ_JNCS01000001.1"/>
</dbReference>
<name>A0A482XZX1_9EURY</name>
<gene>
    <name evidence="1" type="ORF">ELS17_01385</name>
</gene>
<accession>A0A482XZX1</accession>
<protein>
    <submittedName>
        <fullName evidence="1">Uncharacterized protein</fullName>
    </submittedName>
</protein>
<reference evidence="1 2" key="1">
    <citation type="submission" date="2019-02" db="EMBL/GenBank/DDBJ databases">
        <title>Genome analysis provides insights into bioremediation potentialities and Haloocin production by Natrinema altunense strain 4.1R isolated from Chott Douz in Tunisian desert.</title>
        <authorList>
            <person name="Najjari A."/>
            <person name="Youssef N."/>
            <person name="Ben Dhia O."/>
            <person name="Ferjani R."/>
            <person name="El Hidri D."/>
            <person name="Ouzari H.I."/>
            <person name="Cherif A."/>
        </authorList>
    </citation>
    <scope>NUCLEOTIDE SEQUENCE [LARGE SCALE GENOMIC DNA]</scope>
    <source>
        <strain evidence="1 2">4.1R</strain>
    </source>
</reference>
<sequence>MKYCLDCDWSASAVDDPSQQRRSRAAIRHHVETGHTIDSSDGTVRPTVPAVSDALLVRDLGPSSD</sequence>
<comment type="caution">
    <text evidence="1">The sequence shown here is derived from an EMBL/GenBank/DDBJ whole genome shotgun (WGS) entry which is preliminary data.</text>
</comment>
<dbReference type="EMBL" id="SHMR01000001">
    <property type="protein sequence ID" value="RZH68150.1"/>
    <property type="molecule type" value="Genomic_DNA"/>
</dbReference>
<organism evidence="1 2">
    <name type="scientific">Natrinema altunense</name>
    <dbReference type="NCBI Taxonomy" id="222984"/>
    <lineage>
        <taxon>Archaea</taxon>
        <taxon>Methanobacteriati</taxon>
        <taxon>Methanobacteriota</taxon>
        <taxon>Stenosarchaea group</taxon>
        <taxon>Halobacteria</taxon>
        <taxon>Halobacteriales</taxon>
        <taxon>Natrialbaceae</taxon>
        <taxon>Natrinema</taxon>
    </lineage>
</organism>
<dbReference type="OrthoDB" id="176261at2157"/>
<dbReference type="Proteomes" id="UP000292704">
    <property type="component" value="Unassembled WGS sequence"/>
</dbReference>
<evidence type="ECO:0000313" key="1">
    <source>
        <dbReference type="EMBL" id="RZH68150.1"/>
    </source>
</evidence>
<proteinExistence type="predicted"/>